<dbReference type="SUPFAM" id="SSF52047">
    <property type="entry name" value="RNI-like"/>
    <property type="match status" value="1"/>
</dbReference>
<keyword evidence="3" id="KW-1185">Reference proteome</keyword>
<reference evidence="2" key="1">
    <citation type="submission" date="2023-08" db="EMBL/GenBank/DDBJ databases">
        <authorList>
            <person name="Alioto T."/>
            <person name="Alioto T."/>
            <person name="Gomez Garrido J."/>
        </authorList>
    </citation>
    <scope>NUCLEOTIDE SEQUENCE</scope>
</reference>
<keyword evidence="1" id="KW-0677">Repeat</keyword>
<dbReference type="InterPro" id="IPR001611">
    <property type="entry name" value="Leu-rich_rpt"/>
</dbReference>
<dbReference type="Proteomes" id="UP001178508">
    <property type="component" value="Chromosome 11"/>
</dbReference>
<evidence type="ECO:0000313" key="3">
    <source>
        <dbReference type="Proteomes" id="UP001178508"/>
    </source>
</evidence>
<gene>
    <name evidence="2" type="ORF">XNOV1_A034214</name>
</gene>
<protein>
    <submittedName>
        <fullName evidence="2">Leucine-rich repeat-containing protein 73 isoform X1</fullName>
    </submittedName>
</protein>
<accession>A0AAV1G1B8</accession>
<sequence>MKGLEDCDIRESLASIKHQLQKLDILDQLRSDVTELKQSAEFNNALIETLKGENASFRIQVNKLTSLTEELRKDNADMAKDILDLQCRSMRDNIVVHSLAEMKNETYQKSEELLKAFLLNHLKMEPEEADAEIMRRRRLLYPIVADARKRKKNARLFIDKLYIDGKLYRSPRVTYWLSCSGDEIVFHDAQEELLCTSSLAALVTGGNALIVYHLSVVRVLPVPSRMLPASIQITGELLSAAEVQDICESLKEDSVRLLSVRGCQLSDRDFGRVCRSVAESHSLAQLNLNLGVVSSINRTRHLADALKTNRSLQTLFLHGSPLLDAGLVTLNSALSTHPTLVCLDLGDCMLGDEALALICGMLPPDGAKSGLKELTLSANPGISSKGWARLAIAVAHSSQLRVLNLDYNPLGDQIAGMLAVAVASSRTLEVLDLEGTGLTNQSAQVFLDMVENYPTSLRVLVLAENDISLELQQQICDLLSEGEEDDEREAPLLQSGPASSALMPIRDKYQPIREKYQTPAWLQHSNSSPQMVLLTSGLGESLLAETEM</sequence>
<dbReference type="InterPro" id="IPR032675">
    <property type="entry name" value="LRR_dom_sf"/>
</dbReference>
<dbReference type="EMBL" id="OY660874">
    <property type="protein sequence ID" value="CAJ1066504.1"/>
    <property type="molecule type" value="Genomic_DNA"/>
</dbReference>
<proteinExistence type="predicted"/>
<dbReference type="InterPro" id="IPR052201">
    <property type="entry name" value="LRR-containing_regulator"/>
</dbReference>
<dbReference type="Pfam" id="PF13516">
    <property type="entry name" value="LRR_6"/>
    <property type="match status" value="2"/>
</dbReference>
<name>A0AAV1G1B8_XYRNO</name>
<evidence type="ECO:0000256" key="1">
    <source>
        <dbReference type="ARBA" id="ARBA00022737"/>
    </source>
</evidence>
<dbReference type="PANTHER" id="PTHR24111:SF3">
    <property type="entry name" value="LEUCINE-RICH REPEAT-CONTAINING PROTEIN 73"/>
    <property type="match status" value="1"/>
</dbReference>
<dbReference type="PANTHER" id="PTHR24111">
    <property type="entry name" value="LEUCINE-RICH REPEAT-CONTAINING PROTEIN 34"/>
    <property type="match status" value="1"/>
</dbReference>
<dbReference type="Gene3D" id="3.80.10.10">
    <property type="entry name" value="Ribonuclease Inhibitor"/>
    <property type="match status" value="2"/>
</dbReference>
<dbReference type="SMART" id="SM00368">
    <property type="entry name" value="LRR_RI"/>
    <property type="match status" value="6"/>
</dbReference>
<dbReference type="AlphaFoldDB" id="A0AAV1G1B8"/>
<organism evidence="2 3">
    <name type="scientific">Xyrichtys novacula</name>
    <name type="common">Pearly razorfish</name>
    <name type="synonym">Hemipteronotus novacula</name>
    <dbReference type="NCBI Taxonomy" id="13765"/>
    <lineage>
        <taxon>Eukaryota</taxon>
        <taxon>Metazoa</taxon>
        <taxon>Chordata</taxon>
        <taxon>Craniata</taxon>
        <taxon>Vertebrata</taxon>
        <taxon>Euteleostomi</taxon>
        <taxon>Actinopterygii</taxon>
        <taxon>Neopterygii</taxon>
        <taxon>Teleostei</taxon>
        <taxon>Neoteleostei</taxon>
        <taxon>Acanthomorphata</taxon>
        <taxon>Eupercaria</taxon>
        <taxon>Labriformes</taxon>
        <taxon>Labridae</taxon>
        <taxon>Xyrichtys</taxon>
    </lineage>
</organism>
<evidence type="ECO:0000313" key="2">
    <source>
        <dbReference type="EMBL" id="CAJ1066504.1"/>
    </source>
</evidence>